<sequence length="191" mass="21547">MDLVLTVPAIVVLTPVLLAIALAIKLDSSGPVLFKQQRLGRGNRLFELYKFRSMRTETCDANGDASTARNDARITRVGRIIRATSLDELPQLINVLRSDMSLVGPRPHALGSLAGLELFWDVDQRYWHRHALKPGITGLAQVRGHRGATLKRDDLINRLQSDLEYFERWTLWRDIGILLSTAKVVVHRNAF</sequence>
<evidence type="ECO:0000256" key="2">
    <source>
        <dbReference type="ARBA" id="ARBA00023169"/>
    </source>
</evidence>
<evidence type="ECO:0000313" key="5">
    <source>
        <dbReference type="Proteomes" id="UP000763641"/>
    </source>
</evidence>
<protein>
    <submittedName>
        <fullName evidence="4">Sugar transferase</fullName>
    </submittedName>
</protein>
<accession>A0ABS2D3G1</accession>
<name>A0ABS2D3G1_9SPHN</name>
<keyword evidence="4" id="KW-0808">Transferase</keyword>
<gene>
    <name evidence="4" type="ORF">ILT43_03720</name>
</gene>
<dbReference type="PANTHER" id="PTHR30576:SF0">
    <property type="entry name" value="UNDECAPRENYL-PHOSPHATE N-ACETYLGALACTOSAMINYL 1-PHOSPHATE TRANSFERASE-RELATED"/>
    <property type="match status" value="1"/>
</dbReference>
<dbReference type="Pfam" id="PF02397">
    <property type="entry name" value="Bac_transf"/>
    <property type="match status" value="1"/>
</dbReference>
<evidence type="ECO:0000259" key="3">
    <source>
        <dbReference type="Pfam" id="PF02397"/>
    </source>
</evidence>
<reference evidence="4 5" key="1">
    <citation type="submission" date="2020-12" db="EMBL/GenBank/DDBJ databases">
        <title>Sphingomonas sp.</title>
        <authorList>
            <person name="Kim M.K."/>
        </authorList>
    </citation>
    <scope>NUCLEOTIDE SEQUENCE [LARGE SCALE GENOMIC DNA]</scope>
    <source>
        <strain evidence="4 5">BT552</strain>
    </source>
</reference>
<keyword evidence="2" id="KW-0270">Exopolysaccharide synthesis</keyword>
<dbReference type="GO" id="GO:0016740">
    <property type="term" value="F:transferase activity"/>
    <property type="evidence" value="ECO:0007669"/>
    <property type="project" value="UniProtKB-KW"/>
</dbReference>
<dbReference type="EMBL" id="JAFEMC010000001">
    <property type="protein sequence ID" value="MBM6575465.1"/>
    <property type="molecule type" value="Genomic_DNA"/>
</dbReference>
<proteinExistence type="inferred from homology"/>
<organism evidence="4 5">
    <name type="scientific">Sphingomonas longa</name>
    <dbReference type="NCBI Taxonomy" id="2778730"/>
    <lineage>
        <taxon>Bacteria</taxon>
        <taxon>Pseudomonadati</taxon>
        <taxon>Pseudomonadota</taxon>
        <taxon>Alphaproteobacteria</taxon>
        <taxon>Sphingomonadales</taxon>
        <taxon>Sphingomonadaceae</taxon>
        <taxon>Sphingomonas</taxon>
    </lineage>
</organism>
<dbReference type="InterPro" id="IPR003362">
    <property type="entry name" value="Bact_transf"/>
</dbReference>
<feature type="domain" description="Bacterial sugar transferase" evidence="3">
    <location>
        <begin position="1"/>
        <end position="186"/>
    </location>
</feature>
<evidence type="ECO:0000313" key="4">
    <source>
        <dbReference type="EMBL" id="MBM6575465.1"/>
    </source>
</evidence>
<comment type="similarity">
    <text evidence="1">Belongs to the bacterial sugar transferase family.</text>
</comment>
<dbReference type="Proteomes" id="UP000763641">
    <property type="component" value="Unassembled WGS sequence"/>
</dbReference>
<dbReference type="PANTHER" id="PTHR30576">
    <property type="entry name" value="COLANIC BIOSYNTHESIS UDP-GLUCOSE LIPID CARRIER TRANSFERASE"/>
    <property type="match status" value="1"/>
</dbReference>
<keyword evidence="5" id="KW-1185">Reference proteome</keyword>
<comment type="caution">
    <text evidence="4">The sequence shown here is derived from an EMBL/GenBank/DDBJ whole genome shotgun (WGS) entry which is preliminary data.</text>
</comment>
<evidence type="ECO:0000256" key="1">
    <source>
        <dbReference type="ARBA" id="ARBA00006464"/>
    </source>
</evidence>